<dbReference type="EMBL" id="JAACJN010000077">
    <property type="protein sequence ID" value="KAF5378404.1"/>
    <property type="molecule type" value="Genomic_DNA"/>
</dbReference>
<dbReference type="PANTHER" id="PTHR40465:SF1">
    <property type="entry name" value="DUF6534 DOMAIN-CONTAINING PROTEIN"/>
    <property type="match status" value="1"/>
</dbReference>
<keyword evidence="4" id="KW-1185">Reference proteome</keyword>
<reference evidence="3 4" key="1">
    <citation type="journal article" date="2020" name="ISME J.">
        <title>Uncovering the hidden diversity of litter-decomposition mechanisms in mushroom-forming fungi.</title>
        <authorList>
            <person name="Floudas D."/>
            <person name="Bentzer J."/>
            <person name="Ahren D."/>
            <person name="Johansson T."/>
            <person name="Persson P."/>
            <person name="Tunlid A."/>
        </authorList>
    </citation>
    <scope>NUCLEOTIDE SEQUENCE [LARGE SCALE GENOMIC DNA]</scope>
    <source>
        <strain evidence="3 4">CBS 406.79</strain>
    </source>
</reference>
<feature type="transmembrane region" description="Helical" evidence="1">
    <location>
        <begin position="230"/>
        <end position="250"/>
    </location>
</feature>
<sequence length="341" mass="37779">MSSHSSLDTTLGVLEIGILISGVLFGIVTCQVYVYHKNFPKDSLWLQLGLVDGMWLLELGHTICTFHALYFYSVTENGNPRALAVAPKSLGIAVVLHGVVIVLGKNIYWGDEARNLTISNCDALNLQVQGYFTYRIFRFSSKPYLIPIFSILLMLAQLLAVTTLSAEAVIIASKSLPLFLEKWEWLLLTALWLRVAADLTISSSLVYILIKQRNNAYKSTVVVVDKLIRWSIETGMITSLLGVVLVIAYLTAKQNFAWLALFMVLPKVFSNTLLANMNSRASLRDMKTAVEVSGGSSSRPSNRSRTLATGLNVTVAQATEMDTFDISHTKSWPRPEKLESV</sequence>
<organism evidence="3 4">
    <name type="scientific">Collybiopsis confluens</name>
    <dbReference type="NCBI Taxonomy" id="2823264"/>
    <lineage>
        <taxon>Eukaryota</taxon>
        <taxon>Fungi</taxon>
        <taxon>Dikarya</taxon>
        <taxon>Basidiomycota</taxon>
        <taxon>Agaricomycotina</taxon>
        <taxon>Agaricomycetes</taxon>
        <taxon>Agaricomycetidae</taxon>
        <taxon>Agaricales</taxon>
        <taxon>Marasmiineae</taxon>
        <taxon>Omphalotaceae</taxon>
        <taxon>Collybiopsis</taxon>
    </lineage>
</organism>
<feature type="transmembrane region" description="Helical" evidence="1">
    <location>
        <begin position="144"/>
        <end position="171"/>
    </location>
</feature>
<feature type="transmembrane region" description="Helical" evidence="1">
    <location>
        <begin position="256"/>
        <end position="277"/>
    </location>
</feature>
<dbReference type="Proteomes" id="UP000518752">
    <property type="component" value="Unassembled WGS sequence"/>
</dbReference>
<evidence type="ECO:0000313" key="4">
    <source>
        <dbReference type="Proteomes" id="UP000518752"/>
    </source>
</evidence>
<gene>
    <name evidence="3" type="ORF">D9757_010857</name>
</gene>
<dbReference type="AlphaFoldDB" id="A0A8H5H846"/>
<evidence type="ECO:0000259" key="2">
    <source>
        <dbReference type="Pfam" id="PF20152"/>
    </source>
</evidence>
<feature type="transmembrane region" description="Helical" evidence="1">
    <location>
        <begin position="85"/>
        <end position="104"/>
    </location>
</feature>
<dbReference type="PANTHER" id="PTHR40465">
    <property type="entry name" value="CHROMOSOME 1, WHOLE GENOME SHOTGUN SEQUENCE"/>
    <property type="match status" value="1"/>
</dbReference>
<proteinExistence type="predicted"/>
<dbReference type="OrthoDB" id="2535105at2759"/>
<comment type="caution">
    <text evidence="3">The sequence shown here is derived from an EMBL/GenBank/DDBJ whole genome shotgun (WGS) entry which is preliminary data.</text>
</comment>
<keyword evidence="1" id="KW-0812">Transmembrane</keyword>
<keyword evidence="1" id="KW-1133">Transmembrane helix</keyword>
<dbReference type="Pfam" id="PF20152">
    <property type="entry name" value="DUF6534"/>
    <property type="match status" value="1"/>
</dbReference>
<name>A0A8H5H846_9AGAR</name>
<evidence type="ECO:0000313" key="3">
    <source>
        <dbReference type="EMBL" id="KAF5378404.1"/>
    </source>
</evidence>
<keyword evidence="1" id="KW-0472">Membrane</keyword>
<feature type="transmembrane region" description="Helical" evidence="1">
    <location>
        <begin position="191"/>
        <end position="210"/>
    </location>
</feature>
<accession>A0A8H5H846</accession>
<evidence type="ECO:0000256" key="1">
    <source>
        <dbReference type="SAM" id="Phobius"/>
    </source>
</evidence>
<dbReference type="InterPro" id="IPR045339">
    <property type="entry name" value="DUF6534"/>
</dbReference>
<protein>
    <recommendedName>
        <fullName evidence="2">DUF6534 domain-containing protein</fullName>
    </recommendedName>
</protein>
<feature type="domain" description="DUF6534" evidence="2">
    <location>
        <begin position="195"/>
        <end position="282"/>
    </location>
</feature>
<feature type="transmembrane region" description="Helical" evidence="1">
    <location>
        <begin position="12"/>
        <end position="34"/>
    </location>
</feature>